<evidence type="ECO:0000259" key="4">
    <source>
        <dbReference type="SMART" id="SM00363"/>
    </source>
</evidence>
<feature type="domain" description="RNA-binding S4" evidence="4">
    <location>
        <begin position="7"/>
        <end position="71"/>
    </location>
</feature>
<dbReference type="PANTHER" id="PTHR32319">
    <property type="entry name" value="BACTERIAL HEMOLYSIN-LIKE PROTEIN"/>
    <property type="match status" value="1"/>
</dbReference>
<dbReference type="AlphaFoldDB" id="A9A0G5"/>
<dbReference type="EMBL" id="CP000859">
    <property type="protein sequence ID" value="ABW67465.1"/>
    <property type="molecule type" value="Genomic_DNA"/>
</dbReference>
<dbReference type="InterPro" id="IPR029063">
    <property type="entry name" value="SAM-dependent_MTases_sf"/>
</dbReference>
<dbReference type="Gene3D" id="3.10.290.10">
    <property type="entry name" value="RNA-binding S4 domain"/>
    <property type="match status" value="1"/>
</dbReference>
<dbReference type="InterPro" id="IPR002942">
    <property type="entry name" value="S4_RNA-bd"/>
</dbReference>
<reference evidence="5 6" key="1">
    <citation type="submission" date="2007-10" db="EMBL/GenBank/DDBJ databases">
        <title>Complete sequence of Desulfococcus oleovorans Hxd3.</title>
        <authorList>
            <consortium name="US DOE Joint Genome Institute"/>
            <person name="Copeland A."/>
            <person name="Lucas S."/>
            <person name="Lapidus A."/>
            <person name="Barry K."/>
            <person name="Glavina del Rio T."/>
            <person name="Dalin E."/>
            <person name="Tice H."/>
            <person name="Pitluck S."/>
            <person name="Kiss H."/>
            <person name="Brettin T."/>
            <person name="Bruce D."/>
            <person name="Detter J.C."/>
            <person name="Han C."/>
            <person name="Schmutz J."/>
            <person name="Larimer F."/>
            <person name="Land M."/>
            <person name="Hauser L."/>
            <person name="Kyrpides N."/>
            <person name="Kim E."/>
            <person name="Wawrik B."/>
            <person name="Richardson P."/>
        </authorList>
    </citation>
    <scope>NUCLEOTIDE SEQUENCE [LARGE SCALE GENOMIC DNA]</scope>
    <source>
        <strain evidence="6">DSM 6200 / JCM 39069 / Hxd3</strain>
    </source>
</reference>
<proteinExistence type="inferred from homology"/>
<dbReference type="InterPro" id="IPR002877">
    <property type="entry name" value="RNA_MeTrfase_FtsJ_dom"/>
</dbReference>
<dbReference type="InterPro" id="IPR004538">
    <property type="entry name" value="Hemolysin_A/TlyA"/>
</dbReference>
<dbReference type="Pfam" id="PF01479">
    <property type="entry name" value="S4"/>
    <property type="match status" value="1"/>
</dbReference>
<protein>
    <submittedName>
        <fullName evidence="5">Hemolysin A</fullName>
    </submittedName>
</protein>
<dbReference type="InterPro" id="IPR047048">
    <property type="entry name" value="TlyA"/>
</dbReference>
<dbReference type="PIRSF" id="PIRSF005578">
    <property type="entry name" value="TlyA"/>
    <property type="match status" value="1"/>
</dbReference>
<keyword evidence="1 3" id="KW-0694">RNA-binding</keyword>
<dbReference type="PROSITE" id="PS50889">
    <property type="entry name" value="S4"/>
    <property type="match status" value="1"/>
</dbReference>
<dbReference type="eggNOG" id="COG1189">
    <property type="taxonomic scope" value="Bacteria"/>
</dbReference>
<dbReference type="RefSeq" id="WP_012175081.1">
    <property type="nucleotide sequence ID" value="NC_009943.1"/>
</dbReference>
<dbReference type="SUPFAM" id="SSF53335">
    <property type="entry name" value="S-adenosyl-L-methionine-dependent methyltransferases"/>
    <property type="match status" value="1"/>
</dbReference>
<dbReference type="OrthoDB" id="9784736at2"/>
<evidence type="ECO:0000313" key="5">
    <source>
        <dbReference type="EMBL" id="ABW67465.1"/>
    </source>
</evidence>
<evidence type="ECO:0000256" key="3">
    <source>
        <dbReference type="PROSITE-ProRule" id="PRU00182"/>
    </source>
</evidence>
<dbReference type="STRING" id="96561.Dole_1661"/>
<organism evidence="5 6">
    <name type="scientific">Desulfosudis oleivorans (strain DSM 6200 / JCM 39069 / Hxd3)</name>
    <name type="common">Desulfococcus oleovorans</name>
    <dbReference type="NCBI Taxonomy" id="96561"/>
    <lineage>
        <taxon>Bacteria</taxon>
        <taxon>Pseudomonadati</taxon>
        <taxon>Thermodesulfobacteriota</taxon>
        <taxon>Desulfobacteria</taxon>
        <taxon>Desulfobacterales</taxon>
        <taxon>Desulfosudaceae</taxon>
        <taxon>Desulfosudis</taxon>
    </lineage>
</organism>
<name>A9A0G5_DESOH</name>
<evidence type="ECO:0000256" key="2">
    <source>
        <dbReference type="ARBA" id="ARBA00029460"/>
    </source>
</evidence>
<dbReference type="KEGG" id="dol:Dole_1661"/>
<dbReference type="InterPro" id="IPR036986">
    <property type="entry name" value="S4_RNA-bd_sf"/>
</dbReference>
<dbReference type="Proteomes" id="UP000008561">
    <property type="component" value="Chromosome"/>
</dbReference>
<dbReference type="SUPFAM" id="SSF55174">
    <property type="entry name" value="Alpha-L RNA-binding motif"/>
    <property type="match status" value="1"/>
</dbReference>
<dbReference type="GO" id="GO:0008168">
    <property type="term" value="F:methyltransferase activity"/>
    <property type="evidence" value="ECO:0007669"/>
    <property type="project" value="InterPro"/>
</dbReference>
<sequence length="252" mass="26976">MSPVVKKRLDQLLVEKGLAPTRQKAQAMIMAGAVLVDDHPADKAGVQVPVTAAIVTRDACPYVSRGGLKLEGGLDAFGLDVTGKVCLDVGASTGGFTDCLLTRGARRVFAVDVGYGQLAWKLRQDPRVVVIERTNIRHMAADALPCPVDLVTIDASFISLKIVMPAVVGFMKPEAVILALIKPQFEVGKGKVGKGGVVRDPGQHREVLDDLCRWAKTQGLWCADAVVSPITGPKGNVEFFNLFGLDFSKNTR</sequence>
<dbReference type="PANTHER" id="PTHR32319:SF0">
    <property type="entry name" value="BACTERIAL HEMOLYSIN-LIKE PROTEIN"/>
    <property type="match status" value="1"/>
</dbReference>
<dbReference type="NCBIfam" id="TIGR00478">
    <property type="entry name" value="tly"/>
    <property type="match status" value="1"/>
</dbReference>
<dbReference type="CDD" id="cd00165">
    <property type="entry name" value="S4"/>
    <property type="match status" value="1"/>
</dbReference>
<evidence type="ECO:0000256" key="1">
    <source>
        <dbReference type="ARBA" id="ARBA00022884"/>
    </source>
</evidence>
<dbReference type="SMART" id="SM00363">
    <property type="entry name" value="S4"/>
    <property type="match status" value="1"/>
</dbReference>
<dbReference type="Gene3D" id="3.40.50.150">
    <property type="entry name" value="Vaccinia Virus protein VP39"/>
    <property type="match status" value="1"/>
</dbReference>
<keyword evidence="6" id="KW-1185">Reference proteome</keyword>
<comment type="similarity">
    <text evidence="2">Belongs to the TlyA family.</text>
</comment>
<dbReference type="Pfam" id="PF01728">
    <property type="entry name" value="FtsJ"/>
    <property type="match status" value="1"/>
</dbReference>
<accession>A9A0G5</accession>
<evidence type="ECO:0000313" key="6">
    <source>
        <dbReference type="Proteomes" id="UP000008561"/>
    </source>
</evidence>
<gene>
    <name evidence="5" type="ordered locus">Dole_1661</name>
</gene>
<dbReference type="GO" id="GO:0032259">
    <property type="term" value="P:methylation"/>
    <property type="evidence" value="ECO:0007669"/>
    <property type="project" value="InterPro"/>
</dbReference>
<dbReference type="HOGENOM" id="CLU_058015_3_0_7"/>
<dbReference type="GO" id="GO:0003723">
    <property type="term" value="F:RNA binding"/>
    <property type="evidence" value="ECO:0007669"/>
    <property type="project" value="UniProtKB-KW"/>
</dbReference>